<dbReference type="GO" id="GO:0005730">
    <property type="term" value="C:nucleolus"/>
    <property type="evidence" value="ECO:0007669"/>
    <property type="project" value="TreeGrafter"/>
</dbReference>
<dbReference type="GO" id="GO:0005737">
    <property type="term" value="C:cytoplasm"/>
    <property type="evidence" value="ECO:0007669"/>
    <property type="project" value="UniProtKB-SubCell"/>
</dbReference>
<accession>A0AAV9GX87</accession>
<dbReference type="PANTHER" id="PTHR28280">
    <property type="entry name" value="SHUTTLING PRE-60S FACTOR ECM1"/>
    <property type="match status" value="1"/>
</dbReference>
<comment type="subcellular location">
    <subcellularLocation>
        <location evidence="2">Cytoplasm</location>
    </subcellularLocation>
    <subcellularLocation>
        <location evidence="1">Nucleus</location>
    </subcellularLocation>
</comment>
<dbReference type="InterPro" id="IPR022784">
    <property type="entry name" value="Ribosome_bgen_Alb1"/>
</dbReference>
<keyword evidence="6" id="KW-0539">Nucleus</keyword>
<proteinExistence type="predicted"/>
<feature type="compositionally biased region" description="Basic and acidic residues" evidence="7">
    <location>
        <begin position="29"/>
        <end position="44"/>
    </location>
</feature>
<keyword evidence="3" id="KW-0813">Transport</keyword>
<dbReference type="Proteomes" id="UP001321760">
    <property type="component" value="Unassembled WGS sequence"/>
</dbReference>
<keyword evidence="5" id="KW-0690">Ribosome biogenesis</keyword>
<dbReference type="GO" id="GO:0030687">
    <property type="term" value="C:preribosome, large subunit precursor"/>
    <property type="evidence" value="ECO:0007669"/>
    <property type="project" value="TreeGrafter"/>
</dbReference>
<dbReference type="GO" id="GO:0000055">
    <property type="term" value="P:ribosomal large subunit export from nucleus"/>
    <property type="evidence" value="ECO:0007669"/>
    <property type="project" value="TreeGrafter"/>
</dbReference>
<sequence length="175" mass="19079">MAKGTISKGKKGPSIHSRAARRATSPGIDTDKSLKNVKPPEDLRPNVLAAHHSAGVNKKKRKVVMSHKARKRHEKSMDRAEAVMDRTENKVKKSVGHFKVMKSRNRAWDEINREVTGVELIPKKKASKDPSGDAAVAAFYADDGDEVMDGDDEVAAQVAVSVATGAINDEEEEIL</sequence>
<evidence type="ECO:0008006" key="10">
    <source>
        <dbReference type="Google" id="ProtNLM"/>
    </source>
</evidence>
<evidence type="ECO:0000313" key="8">
    <source>
        <dbReference type="EMBL" id="KAK4453589.1"/>
    </source>
</evidence>
<evidence type="ECO:0000256" key="1">
    <source>
        <dbReference type="ARBA" id="ARBA00004123"/>
    </source>
</evidence>
<organism evidence="8 9">
    <name type="scientific">Podospora aff. communis PSN243</name>
    <dbReference type="NCBI Taxonomy" id="3040156"/>
    <lineage>
        <taxon>Eukaryota</taxon>
        <taxon>Fungi</taxon>
        <taxon>Dikarya</taxon>
        <taxon>Ascomycota</taxon>
        <taxon>Pezizomycotina</taxon>
        <taxon>Sordariomycetes</taxon>
        <taxon>Sordariomycetidae</taxon>
        <taxon>Sordariales</taxon>
        <taxon>Podosporaceae</taxon>
        <taxon>Podospora</taxon>
    </lineage>
</organism>
<evidence type="ECO:0000256" key="7">
    <source>
        <dbReference type="SAM" id="MobiDB-lite"/>
    </source>
</evidence>
<name>A0AAV9GX87_9PEZI</name>
<dbReference type="Pfam" id="PF09135">
    <property type="entry name" value="Alb1"/>
    <property type="match status" value="1"/>
</dbReference>
<comment type="caution">
    <text evidence="8">The sequence shown here is derived from an EMBL/GenBank/DDBJ whole genome shotgun (WGS) entry which is preliminary data.</text>
</comment>
<protein>
    <recommendedName>
        <fullName evidence="10">Alb1-domain-containing protein</fullName>
    </recommendedName>
</protein>
<evidence type="ECO:0000256" key="3">
    <source>
        <dbReference type="ARBA" id="ARBA00022448"/>
    </source>
</evidence>
<dbReference type="AlphaFoldDB" id="A0AAV9GX87"/>
<feature type="compositionally biased region" description="Basic residues" evidence="7">
    <location>
        <begin position="8"/>
        <end position="21"/>
    </location>
</feature>
<feature type="compositionally biased region" description="Basic residues" evidence="7">
    <location>
        <begin position="57"/>
        <end position="74"/>
    </location>
</feature>
<evidence type="ECO:0000313" key="9">
    <source>
        <dbReference type="Proteomes" id="UP001321760"/>
    </source>
</evidence>
<dbReference type="EMBL" id="MU865919">
    <property type="protein sequence ID" value="KAK4453589.1"/>
    <property type="molecule type" value="Genomic_DNA"/>
</dbReference>
<evidence type="ECO:0000256" key="6">
    <source>
        <dbReference type="ARBA" id="ARBA00023242"/>
    </source>
</evidence>
<reference evidence="8" key="1">
    <citation type="journal article" date="2023" name="Mol. Phylogenet. Evol.">
        <title>Genome-scale phylogeny and comparative genomics of the fungal order Sordariales.</title>
        <authorList>
            <person name="Hensen N."/>
            <person name="Bonometti L."/>
            <person name="Westerberg I."/>
            <person name="Brannstrom I.O."/>
            <person name="Guillou S."/>
            <person name="Cros-Aarteil S."/>
            <person name="Calhoun S."/>
            <person name="Haridas S."/>
            <person name="Kuo A."/>
            <person name="Mondo S."/>
            <person name="Pangilinan J."/>
            <person name="Riley R."/>
            <person name="LaButti K."/>
            <person name="Andreopoulos B."/>
            <person name="Lipzen A."/>
            <person name="Chen C."/>
            <person name="Yan M."/>
            <person name="Daum C."/>
            <person name="Ng V."/>
            <person name="Clum A."/>
            <person name="Steindorff A."/>
            <person name="Ohm R.A."/>
            <person name="Martin F."/>
            <person name="Silar P."/>
            <person name="Natvig D.O."/>
            <person name="Lalanne C."/>
            <person name="Gautier V."/>
            <person name="Ament-Velasquez S.L."/>
            <person name="Kruys A."/>
            <person name="Hutchinson M.I."/>
            <person name="Powell A.J."/>
            <person name="Barry K."/>
            <person name="Miller A.N."/>
            <person name="Grigoriev I.V."/>
            <person name="Debuchy R."/>
            <person name="Gladieux P."/>
            <person name="Hiltunen Thoren M."/>
            <person name="Johannesson H."/>
        </authorList>
    </citation>
    <scope>NUCLEOTIDE SEQUENCE</scope>
    <source>
        <strain evidence="8">PSN243</strain>
    </source>
</reference>
<evidence type="ECO:0000256" key="5">
    <source>
        <dbReference type="ARBA" id="ARBA00022517"/>
    </source>
</evidence>
<evidence type="ECO:0000256" key="4">
    <source>
        <dbReference type="ARBA" id="ARBA00022490"/>
    </source>
</evidence>
<dbReference type="PANTHER" id="PTHR28280:SF1">
    <property type="entry name" value="SHUTTLING PRE-60S FACTOR ECM1"/>
    <property type="match status" value="1"/>
</dbReference>
<reference evidence="8" key="2">
    <citation type="submission" date="2023-05" db="EMBL/GenBank/DDBJ databases">
        <authorList>
            <consortium name="Lawrence Berkeley National Laboratory"/>
            <person name="Steindorff A."/>
            <person name="Hensen N."/>
            <person name="Bonometti L."/>
            <person name="Westerberg I."/>
            <person name="Brannstrom I.O."/>
            <person name="Guillou S."/>
            <person name="Cros-Aarteil S."/>
            <person name="Calhoun S."/>
            <person name="Haridas S."/>
            <person name="Kuo A."/>
            <person name="Mondo S."/>
            <person name="Pangilinan J."/>
            <person name="Riley R."/>
            <person name="Labutti K."/>
            <person name="Andreopoulos B."/>
            <person name="Lipzen A."/>
            <person name="Chen C."/>
            <person name="Yanf M."/>
            <person name="Daum C."/>
            <person name="Ng V."/>
            <person name="Clum A."/>
            <person name="Ohm R."/>
            <person name="Martin F."/>
            <person name="Silar P."/>
            <person name="Natvig D."/>
            <person name="Lalanne C."/>
            <person name="Gautier V."/>
            <person name="Ament-Velasquez S.L."/>
            <person name="Kruys A."/>
            <person name="Hutchinson M.I."/>
            <person name="Powell A.J."/>
            <person name="Barry K."/>
            <person name="Miller A.N."/>
            <person name="Grigoriev I.V."/>
            <person name="Debuchy R."/>
            <person name="Gladieux P."/>
            <person name="Thoren M.H."/>
            <person name="Johannesson H."/>
        </authorList>
    </citation>
    <scope>NUCLEOTIDE SEQUENCE</scope>
    <source>
        <strain evidence="8">PSN243</strain>
    </source>
</reference>
<dbReference type="InterPro" id="IPR053278">
    <property type="entry name" value="Pre-60S_factor_ECM1"/>
</dbReference>
<feature type="compositionally biased region" description="Basic and acidic residues" evidence="7">
    <location>
        <begin position="75"/>
        <end position="88"/>
    </location>
</feature>
<evidence type="ECO:0000256" key="2">
    <source>
        <dbReference type="ARBA" id="ARBA00004496"/>
    </source>
</evidence>
<gene>
    <name evidence="8" type="ORF">QBC34DRAFT_394443</name>
</gene>
<keyword evidence="4" id="KW-0963">Cytoplasm</keyword>
<feature type="region of interest" description="Disordered" evidence="7">
    <location>
        <begin position="1"/>
        <end position="88"/>
    </location>
</feature>
<keyword evidence="9" id="KW-1185">Reference proteome</keyword>